<organism evidence="1 2">
    <name type="scientific">Trachymyrmex septentrionalis</name>
    <dbReference type="NCBI Taxonomy" id="34720"/>
    <lineage>
        <taxon>Eukaryota</taxon>
        <taxon>Metazoa</taxon>
        <taxon>Ecdysozoa</taxon>
        <taxon>Arthropoda</taxon>
        <taxon>Hexapoda</taxon>
        <taxon>Insecta</taxon>
        <taxon>Pterygota</taxon>
        <taxon>Neoptera</taxon>
        <taxon>Endopterygota</taxon>
        <taxon>Hymenoptera</taxon>
        <taxon>Apocrita</taxon>
        <taxon>Aculeata</taxon>
        <taxon>Formicoidea</taxon>
        <taxon>Formicidae</taxon>
        <taxon>Myrmicinae</taxon>
        <taxon>Trachymyrmex</taxon>
    </lineage>
</organism>
<reference evidence="1 2" key="1">
    <citation type="submission" date="2016-03" db="EMBL/GenBank/DDBJ databases">
        <title>Trachymyrmex septentrionalis WGS genome.</title>
        <authorList>
            <person name="Nygaard S."/>
            <person name="Hu H."/>
            <person name="Boomsma J."/>
            <person name="Zhang G."/>
        </authorList>
    </citation>
    <scope>NUCLEOTIDE SEQUENCE [LARGE SCALE GENOMIC DNA]</scope>
    <source>
        <strain evidence="1">Tsep2-gDNA-1</strain>
        <tissue evidence="1">Whole body</tissue>
    </source>
</reference>
<proteinExistence type="predicted"/>
<evidence type="ECO:0000313" key="1">
    <source>
        <dbReference type="EMBL" id="KYN41418.1"/>
    </source>
</evidence>
<dbReference type="AlphaFoldDB" id="A0A151JY91"/>
<accession>A0A151JY91</accession>
<dbReference type="STRING" id="34720.A0A151JY91"/>
<feature type="non-terminal residue" evidence="1">
    <location>
        <position position="1"/>
    </location>
</feature>
<keyword evidence="2" id="KW-1185">Reference proteome</keyword>
<protein>
    <submittedName>
        <fullName evidence="1">Uncharacterized protein</fullName>
    </submittedName>
</protein>
<name>A0A151JY91_9HYME</name>
<dbReference type="EMBL" id="KQ981488">
    <property type="protein sequence ID" value="KYN41418.1"/>
    <property type="molecule type" value="Genomic_DNA"/>
</dbReference>
<evidence type="ECO:0000313" key="2">
    <source>
        <dbReference type="Proteomes" id="UP000078541"/>
    </source>
</evidence>
<dbReference type="Proteomes" id="UP000078541">
    <property type="component" value="Unassembled WGS sequence"/>
</dbReference>
<gene>
    <name evidence="1" type="ORF">ALC56_04181</name>
</gene>
<sequence length="105" mass="12189">DNTYRDILSRIRISLITDSDINVLQSRKIHFKGSNCNEKLNELFTYMNQLPVDTMCLLPTCYLCKVLNTAMLDKIDGDEILLIAEDDVDYAPAMKKNVQNFERQR</sequence>